<comment type="cofactor">
    <cofactor evidence="12">
        <name>FMN</name>
        <dbReference type="ChEBI" id="CHEBI:58210"/>
    </cofactor>
    <text evidence="12">Binds 1 FMN per subunit.</text>
</comment>
<evidence type="ECO:0000256" key="12">
    <source>
        <dbReference type="PIRSR" id="PIRSR000207-1"/>
    </source>
</evidence>
<keyword evidence="9" id="KW-0560">Oxidoreductase</keyword>
<keyword evidence="2" id="KW-0813">Transport</keyword>
<accession>A0A2P8C7L8</accession>
<evidence type="ECO:0000256" key="5">
    <source>
        <dbReference type="ARBA" id="ARBA00022643"/>
    </source>
</evidence>
<keyword evidence="10" id="KW-0198">Cysteine biosynthesis</keyword>
<dbReference type="PANTHER" id="PTHR19384">
    <property type="entry name" value="NITRIC OXIDE SYNTHASE-RELATED"/>
    <property type="match status" value="1"/>
</dbReference>
<feature type="binding site" evidence="12">
    <location>
        <begin position="111"/>
        <end position="114"/>
    </location>
    <ligand>
        <name>FMN</name>
        <dbReference type="ChEBI" id="CHEBI:58210"/>
    </ligand>
</feature>
<feature type="binding site" evidence="12">
    <location>
        <begin position="147"/>
        <end position="156"/>
    </location>
    <ligand>
        <name>FMN</name>
        <dbReference type="ChEBI" id="CHEBI:58210"/>
    </ligand>
</feature>
<dbReference type="Proteomes" id="UP000240621">
    <property type="component" value="Unassembled WGS sequence"/>
</dbReference>
<keyword evidence="7 12" id="KW-0521">NADP</keyword>
<dbReference type="Proteomes" id="UP000396862">
    <property type="component" value="Unassembled WGS sequence"/>
</dbReference>
<dbReference type="Gene3D" id="2.40.30.10">
    <property type="entry name" value="Translation factors"/>
    <property type="match status" value="1"/>
</dbReference>
<feature type="domain" description="FAD-binding FR-type" evidence="14">
    <location>
        <begin position="226"/>
        <end position="440"/>
    </location>
</feature>
<keyword evidence="6 12" id="KW-0274">FAD</keyword>
<evidence type="ECO:0000313" key="16">
    <source>
        <dbReference type="EMBL" id="PSK80936.1"/>
    </source>
</evidence>
<feature type="binding site" evidence="12">
    <location>
        <begin position="378"/>
        <end position="381"/>
    </location>
    <ligand>
        <name>FAD</name>
        <dbReference type="ChEBI" id="CHEBI:57692"/>
    </ligand>
</feature>
<feature type="binding site" evidence="12">
    <location>
        <position position="553"/>
    </location>
    <ligand>
        <name>NADP(+)</name>
        <dbReference type="ChEBI" id="CHEBI:58349"/>
    </ligand>
</feature>
<dbReference type="InterPro" id="IPR001433">
    <property type="entry name" value="OxRdtase_FAD/NAD-bd"/>
</dbReference>
<dbReference type="OrthoDB" id="9789468at2"/>
<dbReference type="InterPro" id="IPR029039">
    <property type="entry name" value="Flavoprotein-like_sf"/>
</dbReference>
<dbReference type="CDD" id="cd06199">
    <property type="entry name" value="SiR"/>
    <property type="match status" value="1"/>
</dbReference>
<comment type="catalytic activity">
    <reaction evidence="11">
        <text>hydrogen sulfide + 3 NADP(+) + 3 H2O = sulfite + 3 NADPH + 4 H(+)</text>
        <dbReference type="Rhea" id="RHEA:13801"/>
        <dbReference type="ChEBI" id="CHEBI:15377"/>
        <dbReference type="ChEBI" id="CHEBI:15378"/>
        <dbReference type="ChEBI" id="CHEBI:17359"/>
        <dbReference type="ChEBI" id="CHEBI:29919"/>
        <dbReference type="ChEBI" id="CHEBI:57783"/>
        <dbReference type="ChEBI" id="CHEBI:58349"/>
        <dbReference type="EC" id="1.8.1.2"/>
    </reaction>
</comment>
<dbReference type="Pfam" id="PF00175">
    <property type="entry name" value="NAD_binding_1"/>
    <property type="match status" value="1"/>
</dbReference>
<feature type="binding site" evidence="12">
    <location>
        <position position="402"/>
    </location>
    <ligand>
        <name>FAD</name>
        <dbReference type="ChEBI" id="CHEBI:57692"/>
    </ligand>
</feature>
<evidence type="ECO:0000256" key="7">
    <source>
        <dbReference type="ARBA" id="ARBA00022857"/>
    </source>
</evidence>
<evidence type="ECO:0000259" key="14">
    <source>
        <dbReference type="PROSITE" id="PS51384"/>
    </source>
</evidence>
<keyword evidence="8" id="KW-0249">Electron transport</keyword>
<gene>
    <name evidence="15" type="primary">cysJ_1</name>
    <name evidence="16" type="ORF">CLV93_11271</name>
    <name evidence="15" type="ORF">JCM18694_25840</name>
</gene>
<dbReference type="EMBL" id="BLAU01000001">
    <property type="protein sequence ID" value="GET22338.1"/>
    <property type="molecule type" value="Genomic_DNA"/>
</dbReference>
<feature type="domain" description="Flavodoxin-like" evidence="13">
    <location>
        <begin position="58"/>
        <end position="196"/>
    </location>
</feature>
<evidence type="ECO:0000259" key="13">
    <source>
        <dbReference type="PROSITE" id="PS50902"/>
    </source>
</evidence>
<evidence type="ECO:0000256" key="8">
    <source>
        <dbReference type="ARBA" id="ARBA00022982"/>
    </source>
</evidence>
<dbReference type="GO" id="GO:0005829">
    <property type="term" value="C:cytosol"/>
    <property type="evidence" value="ECO:0007669"/>
    <property type="project" value="TreeGrafter"/>
</dbReference>
<dbReference type="GO" id="GO:0019344">
    <property type="term" value="P:cysteine biosynthetic process"/>
    <property type="evidence" value="ECO:0007669"/>
    <property type="project" value="UniProtKB-KW"/>
</dbReference>
<evidence type="ECO:0000256" key="4">
    <source>
        <dbReference type="ARBA" id="ARBA00022630"/>
    </source>
</evidence>
<feature type="binding site" evidence="12">
    <location>
        <position position="591"/>
    </location>
    <ligand>
        <name>FAD</name>
        <dbReference type="ChEBI" id="CHEBI:57692"/>
    </ligand>
</feature>
<evidence type="ECO:0000256" key="3">
    <source>
        <dbReference type="ARBA" id="ARBA00022605"/>
    </source>
</evidence>
<dbReference type="InterPro" id="IPR001709">
    <property type="entry name" value="Flavoprot_Pyr_Nucl_cyt_Rdtase"/>
</dbReference>
<sequence length="591" mass="66247">MSNLLGLLNDKQQQLVGDLTSGLQRDQLLWLSGYLAGLGEGSGEKPAAALTGTQQVPLTILFGTHTGHSEALANQLAERARELGIDAEATVMEDYDVQELPDAVNLLVIVSTDGEGEPPLNALDFLEYLQGERCRELTGLNYAVLGLGDLSYKQYCQTGIDFDVALEGKGANRLLELVKCDVDYHEDARNWSDGVLEILKQQKGTVSDASVTASDSVTPAVVYDRQNPFKAKVLEKIKLSGRGSGKEVYHLELLLRDSGLTYEPGDTVGIFCDNPPELVEKVLEITGFDRNEQVTIKNGTHSLETALRHHLELSVLNRAVLESYRELTGNEILGDLLNDEQALDTYLYGHDVVDLLTDFLAELEIAGLVSVLTSLQPRMYSISSSQAAHPEELHLTVAAVRYDNHDRRRHGACSTFLSDRVEAGSEIPIFIEKNRNFKLPEQNEAPLIMVGAGTGIAPYRSFVQHRQKLKAKGDSWLFFGDRQFFTDFLYQAEWQKFLKKGSLGQLTVAFSRDQEEKLYVQHRMREHGRQLYEWLQRGAYFYVCGDKIHMAKDVHQTLLEIVATEGGMTPEKAEEYLKDLKKQRRYQLDVY</sequence>
<feature type="binding site" evidence="12">
    <location>
        <begin position="517"/>
        <end position="521"/>
    </location>
    <ligand>
        <name>NADP(+)</name>
        <dbReference type="ChEBI" id="CHEBI:58349"/>
    </ligand>
</feature>
<dbReference type="NCBIfam" id="TIGR01931">
    <property type="entry name" value="cysJ"/>
    <property type="match status" value="1"/>
</dbReference>
<dbReference type="InterPro" id="IPR023173">
    <property type="entry name" value="NADPH_Cyt_P450_Rdtase_alpha"/>
</dbReference>
<dbReference type="Gene3D" id="3.40.50.80">
    <property type="entry name" value="Nucleotide-binding domain of ferredoxin-NADP reductase (FNR) module"/>
    <property type="match status" value="1"/>
</dbReference>
<keyword evidence="5 12" id="KW-0288">FMN</keyword>
<keyword evidence="4" id="KW-0285">Flavoprotein</keyword>
<dbReference type="FunFam" id="3.40.50.80:FF:000001">
    <property type="entry name" value="NADPH--cytochrome P450 reductase 1"/>
    <property type="match status" value="1"/>
</dbReference>
<organism evidence="16 17">
    <name type="scientific">Prolixibacter denitrificans</name>
    <dbReference type="NCBI Taxonomy" id="1541063"/>
    <lineage>
        <taxon>Bacteria</taxon>
        <taxon>Pseudomonadati</taxon>
        <taxon>Bacteroidota</taxon>
        <taxon>Bacteroidia</taxon>
        <taxon>Marinilabiliales</taxon>
        <taxon>Prolixibacteraceae</taxon>
        <taxon>Prolixibacter</taxon>
    </lineage>
</organism>
<feature type="binding site" evidence="12">
    <location>
        <begin position="511"/>
        <end position="512"/>
    </location>
    <ligand>
        <name>NADP(+)</name>
        <dbReference type="ChEBI" id="CHEBI:58349"/>
    </ligand>
</feature>
<dbReference type="InterPro" id="IPR017927">
    <property type="entry name" value="FAD-bd_FR_type"/>
</dbReference>
<dbReference type="GO" id="GO:0050660">
    <property type="term" value="F:flavin adenine dinucleotide binding"/>
    <property type="evidence" value="ECO:0007669"/>
    <property type="project" value="InterPro"/>
</dbReference>
<dbReference type="GO" id="GO:0004783">
    <property type="term" value="F:sulfite reductase (NADPH) activity"/>
    <property type="evidence" value="ECO:0007669"/>
    <property type="project" value="UniProtKB-EC"/>
</dbReference>
<reference evidence="15 18" key="2">
    <citation type="submission" date="2019-10" db="EMBL/GenBank/DDBJ databases">
        <title>Prolixibacter strains distinguished by the presence of nitrate reductase genes were adept at nitrate-dependent anaerobic corrosion of metallic iron and carbon steel.</title>
        <authorList>
            <person name="Iino T."/>
            <person name="Shono N."/>
            <person name="Ito K."/>
            <person name="Nakamura R."/>
            <person name="Sueoka K."/>
            <person name="Harayama S."/>
            <person name="Ohkuma M."/>
        </authorList>
    </citation>
    <scope>NUCLEOTIDE SEQUENCE [LARGE SCALE GENOMIC DNA]</scope>
    <source>
        <strain evidence="15 18">MIC1-1</strain>
    </source>
</reference>
<dbReference type="Pfam" id="PF00258">
    <property type="entry name" value="Flavodoxin_1"/>
    <property type="match status" value="1"/>
</dbReference>
<dbReference type="SUPFAM" id="SSF63380">
    <property type="entry name" value="Riboflavin synthase domain-like"/>
    <property type="match status" value="1"/>
</dbReference>
<dbReference type="PIRSF" id="PIRSF000207">
    <property type="entry name" value="SiR-FP_CysJ"/>
    <property type="match status" value="1"/>
</dbReference>
<dbReference type="PRINTS" id="PR00371">
    <property type="entry name" value="FPNCR"/>
</dbReference>
<dbReference type="RefSeq" id="WP_106543535.1">
    <property type="nucleotide sequence ID" value="NZ_BLAU01000001.1"/>
</dbReference>
<dbReference type="InterPro" id="IPR017938">
    <property type="entry name" value="Riboflavin_synthase-like_b-brl"/>
</dbReference>
<dbReference type="InterPro" id="IPR039261">
    <property type="entry name" value="FNR_nucleotide-bd"/>
</dbReference>
<comment type="caution">
    <text evidence="16">The sequence shown here is derived from an EMBL/GenBank/DDBJ whole genome shotgun (WGS) entry which is preliminary data.</text>
</comment>
<dbReference type="InterPro" id="IPR001094">
    <property type="entry name" value="Flavdoxin-like"/>
</dbReference>
<dbReference type="AlphaFoldDB" id="A0A2P8C7L8"/>
<comment type="cofactor">
    <cofactor evidence="12">
        <name>FAD</name>
        <dbReference type="ChEBI" id="CHEBI:57692"/>
    </cofactor>
    <text evidence="12">Binds 1 FAD per subunit.</text>
</comment>
<evidence type="ECO:0000256" key="1">
    <source>
        <dbReference type="ARBA" id="ARBA00012604"/>
    </source>
</evidence>
<protein>
    <recommendedName>
        <fullName evidence="1">assimilatory sulfite reductase (NADPH)</fullName>
        <ecNumber evidence="1">1.8.1.2</ecNumber>
    </recommendedName>
</protein>
<dbReference type="InterPro" id="IPR008254">
    <property type="entry name" value="Flavodoxin/NO_synth"/>
</dbReference>
<dbReference type="EMBL" id="PYGC01000012">
    <property type="protein sequence ID" value="PSK80936.1"/>
    <property type="molecule type" value="Genomic_DNA"/>
</dbReference>
<proteinExistence type="predicted"/>
<dbReference type="EC" id="1.8.1.2" evidence="1"/>
<name>A0A2P8C7L8_9BACT</name>
<evidence type="ECO:0000313" key="15">
    <source>
        <dbReference type="EMBL" id="GET22338.1"/>
    </source>
</evidence>
<evidence type="ECO:0000313" key="18">
    <source>
        <dbReference type="Proteomes" id="UP000396862"/>
    </source>
</evidence>
<dbReference type="InterPro" id="IPR010199">
    <property type="entry name" value="CysJ"/>
</dbReference>
<feature type="binding site" evidence="12">
    <location>
        <begin position="411"/>
        <end position="414"/>
    </location>
    <ligand>
        <name>FAD</name>
        <dbReference type="ChEBI" id="CHEBI:57692"/>
    </ligand>
</feature>
<dbReference type="PRINTS" id="PR00369">
    <property type="entry name" value="FLAVODOXIN"/>
</dbReference>
<dbReference type="Gene3D" id="1.20.990.10">
    <property type="entry name" value="NADPH-cytochrome p450 Reductase, Chain A, domain 3"/>
    <property type="match status" value="1"/>
</dbReference>
<evidence type="ECO:0000256" key="9">
    <source>
        <dbReference type="ARBA" id="ARBA00023002"/>
    </source>
</evidence>
<feature type="binding site" evidence="12">
    <location>
        <begin position="396"/>
        <end position="398"/>
    </location>
    <ligand>
        <name>FAD</name>
        <dbReference type="ChEBI" id="CHEBI:57692"/>
    </ligand>
</feature>
<evidence type="ECO:0000256" key="6">
    <source>
        <dbReference type="ARBA" id="ARBA00022827"/>
    </source>
</evidence>
<dbReference type="SUPFAM" id="SSF52218">
    <property type="entry name" value="Flavoproteins"/>
    <property type="match status" value="1"/>
</dbReference>
<evidence type="ECO:0000256" key="10">
    <source>
        <dbReference type="ARBA" id="ARBA00023192"/>
    </source>
</evidence>
<dbReference type="SUPFAM" id="SSF52343">
    <property type="entry name" value="Ferredoxin reductase-like, C-terminal NADP-linked domain"/>
    <property type="match status" value="1"/>
</dbReference>
<dbReference type="GO" id="GO:0010181">
    <property type="term" value="F:FMN binding"/>
    <property type="evidence" value="ECO:0007669"/>
    <property type="project" value="InterPro"/>
</dbReference>
<dbReference type="PROSITE" id="PS50902">
    <property type="entry name" value="FLAVODOXIN_LIKE"/>
    <property type="match status" value="1"/>
</dbReference>
<dbReference type="PROSITE" id="PS51384">
    <property type="entry name" value="FAD_FR"/>
    <property type="match status" value="1"/>
</dbReference>
<dbReference type="InterPro" id="IPR003097">
    <property type="entry name" value="CysJ-like_FAD-binding"/>
</dbReference>
<keyword evidence="18" id="KW-1185">Reference proteome</keyword>
<dbReference type="PANTHER" id="PTHR19384:SF128">
    <property type="entry name" value="NADPH OXIDOREDUCTASE A"/>
    <property type="match status" value="1"/>
</dbReference>
<evidence type="ECO:0000256" key="2">
    <source>
        <dbReference type="ARBA" id="ARBA00022448"/>
    </source>
</evidence>
<dbReference type="Gene3D" id="3.40.50.360">
    <property type="match status" value="1"/>
</dbReference>
<keyword evidence="3" id="KW-0028">Amino-acid biosynthesis</keyword>
<evidence type="ECO:0000313" key="17">
    <source>
        <dbReference type="Proteomes" id="UP000240621"/>
    </source>
</evidence>
<evidence type="ECO:0000256" key="11">
    <source>
        <dbReference type="ARBA" id="ARBA00052219"/>
    </source>
</evidence>
<reference evidence="16 17" key="1">
    <citation type="submission" date="2018-03" db="EMBL/GenBank/DDBJ databases">
        <title>Genomic Encyclopedia of Archaeal and Bacterial Type Strains, Phase II (KMG-II): from individual species to whole genera.</title>
        <authorList>
            <person name="Goeker M."/>
        </authorList>
    </citation>
    <scope>NUCLEOTIDE SEQUENCE [LARGE SCALE GENOMIC DNA]</scope>
    <source>
        <strain evidence="16 17">DSM 27267</strain>
    </source>
</reference>
<dbReference type="Pfam" id="PF00667">
    <property type="entry name" value="FAD_binding_1"/>
    <property type="match status" value="2"/>
</dbReference>